<protein>
    <submittedName>
        <fullName evidence="2">Gamma-glutamyl-gamma-aminobutyrate hydrolase family protein</fullName>
    </submittedName>
</protein>
<dbReference type="GO" id="GO:0005829">
    <property type="term" value="C:cytosol"/>
    <property type="evidence" value="ECO:0007669"/>
    <property type="project" value="TreeGrafter"/>
</dbReference>
<evidence type="ECO:0000313" key="2">
    <source>
        <dbReference type="EMBL" id="MDA0567399.1"/>
    </source>
</evidence>
<dbReference type="SUPFAM" id="SSF52317">
    <property type="entry name" value="Class I glutamine amidotransferase-like"/>
    <property type="match status" value="1"/>
</dbReference>
<gene>
    <name evidence="2" type="ORF">LG943_24195</name>
</gene>
<dbReference type="AlphaFoldDB" id="A0A9X3NST1"/>
<organism evidence="2 3">
    <name type="scientific">Streptomonospora mangrovi</name>
    <dbReference type="NCBI Taxonomy" id="2883123"/>
    <lineage>
        <taxon>Bacteria</taxon>
        <taxon>Bacillati</taxon>
        <taxon>Actinomycetota</taxon>
        <taxon>Actinomycetes</taxon>
        <taxon>Streptosporangiales</taxon>
        <taxon>Nocardiopsidaceae</taxon>
        <taxon>Streptomonospora</taxon>
    </lineage>
</organism>
<name>A0A9X3NST1_9ACTN</name>
<dbReference type="InterPro" id="IPR044668">
    <property type="entry name" value="PuuD-like"/>
</dbReference>
<dbReference type="Gene3D" id="3.40.50.880">
    <property type="match status" value="1"/>
</dbReference>
<dbReference type="CDD" id="cd01745">
    <property type="entry name" value="GATase1_2"/>
    <property type="match status" value="1"/>
</dbReference>
<dbReference type="PROSITE" id="PS51273">
    <property type="entry name" value="GATASE_TYPE_1"/>
    <property type="match status" value="1"/>
</dbReference>
<dbReference type="EMBL" id="JAJAQC010000055">
    <property type="protein sequence ID" value="MDA0567399.1"/>
    <property type="molecule type" value="Genomic_DNA"/>
</dbReference>
<dbReference type="Pfam" id="PF07722">
    <property type="entry name" value="Peptidase_C26"/>
    <property type="match status" value="1"/>
</dbReference>
<dbReference type="Proteomes" id="UP001140076">
    <property type="component" value="Unassembled WGS sequence"/>
</dbReference>
<evidence type="ECO:0000256" key="1">
    <source>
        <dbReference type="SAM" id="MobiDB-lite"/>
    </source>
</evidence>
<comment type="caution">
    <text evidence="2">The sequence shown here is derived from an EMBL/GenBank/DDBJ whole genome shotgun (WGS) entry which is preliminary data.</text>
</comment>
<feature type="compositionally biased region" description="Low complexity" evidence="1">
    <location>
        <begin position="285"/>
        <end position="295"/>
    </location>
</feature>
<dbReference type="GO" id="GO:0006598">
    <property type="term" value="P:polyamine catabolic process"/>
    <property type="evidence" value="ECO:0007669"/>
    <property type="project" value="TreeGrafter"/>
</dbReference>
<dbReference type="PANTHER" id="PTHR43235:SF1">
    <property type="entry name" value="GLUTAMINE AMIDOTRANSFERASE PB2B2.05-RELATED"/>
    <property type="match status" value="1"/>
</dbReference>
<accession>A0A9X3NST1</accession>
<dbReference type="PANTHER" id="PTHR43235">
    <property type="entry name" value="GLUTAMINE AMIDOTRANSFERASE PB2B2.05-RELATED"/>
    <property type="match status" value="1"/>
</dbReference>
<keyword evidence="3" id="KW-1185">Reference proteome</keyword>
<sequence length="306" mass="33142">MPDNVVTIGITTNNVVEPYGPGGAMTFEQLKVRRDYVNALEAYDNVRVVLIPCTYRTAREAEKAVAGLDAVLITGGTDISAEHYGAEPHAKTNPEDPERDSAEFALAKAATASGTPVLGICRGMQMLNIALGGTLTQHLPDKVGSDIHQPSNTSIERHPVRAVRGTRLAQTLGTEPLEVPTYHHQGIDKVAPALEAAAHAADGVVEAVEGRRTGPHALPGPVRGVQFHPEVYDPRRDGPVNHWKAIFSDLVADARAFRARRTRPKTNDVARRLTIRAARARSTTRTRSVTAARTSLDQRRGRQARS</sequence>
<reference evidence="2" key="1">
    <citation type="submission" date="2021-10" db="EMBL/GenBank/DDBJ databases">
        <title>Streptomonospora sp. nov., isolated from mangrove soil.</title>
        <authorList>
            <person name="Chen X."/>
            <person name="Ge X."/>
            <person name="Liu W."/>
        </authorList>
    </citation>
    <scope>NUCLEOTIDE SEQUENCE</scope>
    <source>
        <strain evidence="2">S1-112</strain>
    </source>
</reference>
<keyword evidence="2" id="KW-0378">Hydrolase</keyword>
<evidence type="ECO:0000313" key="3">
    <source>
        <dbReference type="Proteomes" id="UP001140076"/>
    </source>
</evidence>
<dbReference type="GO" id="GO:0033969">
    <property type="term" value="F:gamma-glutamyl-gamma-aminobutyrate hydrolase activity"/>
    <property type="evidence" value="ECO:0007669"/>
    <property type="project" value="TreeGrafter"/>
</dbReference>
<feature type="region of interest" description="Disordered" evidence="1">
    <location>
        <begin position="279"/>
        <end position="306"/>
    </location>
</feature>
<dbReference type="RefSeq" id="WP_270074644.1">
    <property type="nucleotide sequence ID" value="NZ_JAJAQC010000055.1"/>
</dbReference>
<dbReference type="InterPro" id="IPR011697">
    <property type="entry name" value="Peptidase_C26"/>
</dbReference>
<proteinExistence type="predicted"/>
<dbReference type="InterPro" id="IPR029062">
    <property type="entry name" value="Class_I_gatase-like"/>
</dbReference>